<gene>
    <name evidence="2" type="ORF">B0T11DRAFT_133340</name>
</gene>
<proteinExistence type="predicted"/>
<evidence type="ECO:0000313" key="3">
    <source>
        <dbReference type="Proteomes" id="UP000813385"/>
    </source>
</evidence>
<keyword evidence="1" id="KW-0732">Signal</keyword>
<dbReference type="AlphaFoldDB" id="A0A8K0T689"/>
<sequence>MMMVVSCCPSLTGIVVVRLETICLALAYKTASLGMLQDEVPHHRHYHRDCHRVSLHPLISYLPDRHHHGLLMPNLHPQRMPRPFHHLRCARLPDPGAHSNCIVPVRWAVSDGLYGDELRLRGWHRTDTHGLSDCNFNEGGVRDVQGAGLSGLLDHLVRVRVSHGRADCGGWISL</sequence>
<feature type="signal peptide" evidence="1">
    <location>
        <begin position="1"/>
        <end position="27"/>
    </location>
</feature>
<keyword evidence="3" id="KW-1185">Reference proteome</keyword>
<protein>
    <recommendedName>
        <fullName evidence="4">Secreted protein</fullName>
    </recommendedName>
</protein>
<dbReference type="Proteomes" id="UP000813385">
    <property type="component" value="Unassembled WGS sequence"/>
</dbReference>
<evidence type="ECO:0000256" key="1">
    <source>
        <dbReference type="SAM" id="SignalP"/>
    </source>
</evidence>
<evidence type="ECO:0008006" key="4">
    <source>
        <dbReference type="Google" id="ProtNLM"/>
    </source>
</evidence>
<dbReference type="EMBL" id="JAGPXD010000006">
    <property type="protein sequence ID" value="KAH7349633.1"/>
    <property type="molecule type" value="Genomic_DNA"/>
</dbReference>
<name>A0A8K0T689_9PEZI</name>
<feature type="chain" id="PRO_5035463637" description="Secreted protein" evidence="1">
    <location>
        <begin position="28"/>
        <end position="174"/>
    </location>
</feature>
<comment type="caution">
    <text evidence="2">The sequence shown here is derived from an EMBL/GenBank/DDBJ whole genome shotgun (WGS) entry which is preliminary data.</text>
</comment>
<accession>A0A8K0T689</accession>
<organism evidence="2 3">
    <name type="scientific">Plectosphaerella cucumerina</name>
    <dbReference type="NCBI Taxonomy" id="40658"/>
    <lineage>
        <taxon>Eukaryota</taxon>
        <taxon>Fungi</taxon>
        <taxon>Dikarya</taxon>
        <taxon>Ascomycota</taxon>
        <taxon>Pezizomycotina</taxon>
        <taxon>Sordariomycetes</taxon>
        <taxon>Hypocreomycetidae</taxon>
        <taxon>Glomerellales</taxon>
        <taxon>Plectosphaerellaceae</taxon>
        <taxon>Plectosphaerella</taxon>
    </lineage>
</organism>
<evidence type="ECO:0000313" key="2">
    <source>
        <dbReference type="EMBL" id="KAH7349633.1"/>
    </source>
</evidence>
<reference evidence="2" key="1">
    <citation type="journal article" date="2021" name="Nat. Commun.">
        <title>Genetic determinants of endophytism in the Arabidopsis root mycobiome.</title>
        <authorList>
            <person name="Mesny F."/>
            <person name="Miyauchi S."/>
            <person name="Thiergart T."/>
            <person name="Pickel B."/>
            <person name="Atanasova L."/>
            <person name="Karlsson M."/>
            <person name="Huettel B."/>
            <person name="Barry K.W."/>
            <person name="Haridas S."/>
            <person name="Chen C."/>
            <person name="Bauer D."/>
            <person name="Andreopoulos W."/>
            <person name="Pangilinan J."/>
            <person name="LaButti K."/>
            <person name="Riley R."/>
            <person name="Lipzen A."/>
            <person name="Clum A."/>
            <person name="Drula E."/>
            <person name="Henrissat B."/>
            <person name="Kohler A."/>
            <person name="Grigoriev I.V."/>
            <person name="Martin F.M."/>
            <person name="Hacquard S."/>
        </authorList>
    </citation>
    <scope>NUCLEOTIDE SEQUENCE</scope>
    <source>
        <strain evidence="2">MPI-CAGE-AT-0016</strain>
    </source>
</reference>